<comment type="caution">
    <text evidence="2">The sequence shown here is derived from an EMBL/GenBank/DDBJ whole genome shotgun (WGS) entry which is preliminary data.</text>
</comment>
<evidence type="ECO:0000256" key="1">
    <source>
        <dbReference type="SAM" id="MobiDB-lite"/>
    </source>
</evidence>
<keyword evidence="3" id="KW-1185">Reference proteome</keyword>
<protein>
    <recommendedName>
        <fullName evidence="4">Proteophosphoglycan ppg4</fullName>
    </recommendedName>
</protein>
<feature type="compositionally biased region" description="Low complexity" evidence="1">
    <location>
        <begin position="43"/>
        <end position="69"/>
    </location>
</feature>
<dbReference type="Proteomes" id="UP000311382">
    <property type="component" value="Unassembled WGS sequence"/>
</dbReference>
<sequence length="421" mass="47135">MHRSAQLGLTSLLSSLPRSGHSTLWSLQRPPSAPRESLHARRTPSASSAPPLPLTEEPTSTSQPSATPSFAGTMPCTPLDKLPPELLERIVDLAVEGWPSTLRLRASTLCDLSLVARAWVGPAQRALESRVHIDSYTRARAFLERPRTLERPLVLDELVLFFDFAPQDDTFYPLSDLQVLSLCRMDAQIRSLHLRSTLFMASFDLNLLRLPSFRGLRHLRLNLPLEVPADLEPLPLRLERLSLSAMVDQPASLFRPLLESSQDTLTALDLFVIKSGSPLHTRLVDAFPSLPSRLRQISITTHWVPLPDTLLDFLSACTSLCTLTLSGVITNQLLELLPRLSSFSLFALDLTVPATFAWFSSPVESFFDRILREPSTRSLRFLTATRRIESSSDEEPERRESLRGEQGCMCIYEVTARRPLP</sequence>
<dbReference type="AlphaFoldDB" id="A0A5C5FRI5"/>
<dbReference type="EMBL" id="SOZI01000140">
    <property type="protein sequence ID" value="TNY18411.1"/>
    <property type="molecule type" value="Genomic_DNA"/>
</dbReference>
<reference evidence="2 3" key="1">
    <citation type="submission" date="2019-03" db="EMBL/GenBank/DDBJ databases">
        <title>Rhodosporidium diobovatum UCD-FST 08-225 genome sequencing, assembly, and annotation.</title>
        <authorList>
            <person name="Fakankun I.U."/>
            <person name="Fristensky B."/>
            <person name="Levin D.B."/>
        </authorList>
    </citation>
    <scope>NUCLEOTIDE SEQUENCE [LARGE SCALE GENOMIC DNA]</scope>
    <source>
        <strain evidence="2 3">UCD-FST 08-225</strain>
    </source>
</reference>
<dbReference type="SUPFAM" id="SSF52047">
    <property type="entry name" value="RNI-like"/>
    <property type="match status" value="1"/>
</dbReference>
<evidence type="ECO:0000313" key="2">
    <source>
        <dbReference type="EMBL" id="TNY18411.1"/>
    </source>
</evidence>
<evidence type="ECO:0008006" key="4">
    <source>
        <dbReference type="Google" id="ProtNLM"/>
    </source>
</evidence>
<dbReference type="OrthoDB" id="2529341at2759"/>
<name>A0A5C5FRI5_9BASI</name>
<evidence type="ECO:0000313" key="3">
    <source>
        <dbReference type="Proteomes" id="UP000311382"/>
    </source>
</evidence>
<proteinExistence type="predicted"/>
<accession>A0A5C5FRI5</accession>
<gene>
    <name evidence="2" type="ORF">DMC30DRAFT_58699</name>
</gene>
<feature type="region of interest" description="Disordered" evidence="1">
    <location>
        <begin position="20"/>
        <end position="77"/>
    </location>
</feature>
<organism evidence="2 3">
    <name type="scientific">Rhodotorula diobovata</name>
    <dbReference type="NCBI Taxonomy" id="5288"/>
    <lineage>
        <taxon>Eukaryota</taxon>
        <taxon>Fungi</taxon>
        <taxon>Dikarya</taxon>
        <taxon>Basidiomycota</taxon>
        <taxon>Pucciniomycotina</taxon>
        <taxon>Microbotryomycetes</taxon>
        <taxon>Sporidiobolales</taxon>
        <taxon>Sporidiobolaceae</taxon>
        <taxon>Rhodotorula</taxon>
    </lineage>
</organism>